<evidence type="ECO:0000313" key="8">
    <source>
        <dbReference type="EMBL" id="STD83189.1"/>
    </source>
</evidence>
<sequence>MIHSLTDTITLNEQVSIPGFGLGVFQIPDEEVATVVKNGILKGYRLIDTAQIYDNERGTGQGIKEGLAATGLTREELFVTSKVWNNYLTYDETIAAFEKSLALLQLDYLDLYLLHWPGKNAYQESWRALEDLHQAGKIKAIGVSNFQIHHLKELLATAKVKPVLNQVELHPKLAQKELRDYCQQQGIKIQAWSPLMQGQILQHPTLVKMAQRHHVSPAQIALRWHIQQDILLVVKTVNPDRMEQNQQLFDFSLTEEDMRVLNRLNEDHRVGPDPDQFNFN</sequence>
<feature type="active site" description="Proton donor" evidence="4">
    <location>
        <position position="53"/>
    </location>
</feature>
<evidence type="ECO:0000259" key="7">
    <source>
        <dbReference type="Pfam" id="PF00248"/>
    </source>
</evidence>
<reference evidence="8 9" key="1">
    <citation type="submission" date="2018-06" db="EMBL/GenBank/DDBJ databases">
        <authorList>
            <consortium name="Pathogen Informatics"/>
            <person name="Doyle S."/>
        </authorList>
    </citation>
    <scope>NUCLEOTIDE SEQUENCE [LARGE SCALE GENOMIC DNA]</scope>
    <source>
        <strain evidence="8 9">NCTC12360</strain>
    </source>
</reference>
<dbReference type="Gene3D" id="3.20.20.100">
    <property type="entry name" value="NADP-dependent oxidoreductase domain"/>
    <property type="match status" value="1"/>
</dbReference>
<organism evidence="8 9">
    <name type="scientific">Enterococcus gallinarum</name>
    <dbReference type="NCBI Taxonomy" id="1353"/>
    <lineage>
        <taxon>Bacteria</taxon>
        <taxon>Bacillati</taxon>
        <taxon>Bacillota</taxon>
        <taxon>Bacilli</taxon>
        <taxon>Lactobacillales</taxon>
        <taxon>Enterococcaceae</taxon>
        <taxon>Enterococcus</taxon>
    </lineage>
</organism>
<feature type="site" description="Lowers pKa of active site Tyr" evidence="6">
    <location>
        <position position="82"/>
    </location>
</feature>
<dbReference type="InterPro" id="IPR023210">
    <property type="entry name" value="NADP_OxRdtase_dom"/>
</dbReference>
<dbReference type="OrthoDB" id="9804790at2"/>
<dbReference type="PROSITE" id="PS00062">
    <property type="entry name" value="ALDOKETO_REDUCTASE_2"/>
    <property type="match status" value="1"/>
</dbReference>
<dbReference type="FunFam" id="3.20.20.100:FF:000015">
    <property type="entry name" value="Oxidoreductase, aldo/keto reductase family"/>
    <property type="match status" value="1"/>
</dbReference>
<dbReference type="Proteomes" id="UP000254807">
    <property type="component" value="Unassembled WGS sequence"/>
</dbReference>
<dbReference type="PRINTS" id="PR00069">
    <property type="entry name" value="ALDKETRDTASE"/>
</dbReference>
<evidence type="ECO:0000256" key="4">
    <source>
        <dbReference type="PIRSR" id="PIRSR000097-1"/>
    </source>
</evidence>
<dbReference type="PANTHER" id="PTHR43827">
    <property type="entry name" value="2,5-DIKETO-D-GLUCONIC ACID REDUCTASE"/>
    <property type="match status" value="1"/>
</dbReference>
<keyword evidence="9" id="KW-1185">Reference proteome</keyword>
<dbReference type="EMBL" id="UFYW01000001">
    <property type="protein sequence ID" value="STD83189.1"/>
    <property type="molecule type" value="Genomic_DNA"/>
</dbReference>
<feature type="binding site" evidence="5">
    <location>
        <position position="115"/>
    </location>
    <ligand>
        <name>substrate</name>
    </ligand>
</feature>
<dbReference type="GO" id="GO:0016616">
    <property type="term" value="F:oxidoreductase activity, acting on the CH-OH group of donors, NAD or NADP as acceptor"/>
    <property type="evidence" value="ECO:0007669"/>
    <property type="project" value="UniProtKB-ARBA"/>
</dbReference>
<gene>
    <name evidence="8" type="primary">ytbE</name>
    <name evidence="8" type="ORF">NCTC12360_01650</name>
</gene>
<comment type="similarity">
    <text evidence="1">Belongs to the aldo/keto reductase family.</text>
</comment>
<keyword evidence="3 8" id="KW-0560">Oxidoreductase</keyword>
<dbReference type="Pfam" id="PF00248">
    <property type="entry name" value="Aldo_ket_red"/>
    <property type="match status" value="1"/>
</dbReference>
<dbReference type="InterPro" id="IPR018170">
    <property type="entry name" value="Aldo/ket_reductase_CS"/>
</dbReference>
<evidence type="ECO:0000256" key="6">
    <source>
        <dbReference type="PIRSR" id="PIRSR000097-3"/>
    </source>
</evidence>
<evidence type="ECO:0000256" key="1">
    <source>
        <dbReference type="ARBA" id="ARBA00007905"/>
    </source>
</evidence>
<dbReference type="EC" id="1.-.-.-" evidence="8"/>
<dbReference type="SUPFAM" id="SSF51430">
    <property type="entry name" value="NAD(P)-linked oxidoreductase"/>
    <property type="match status" value="1"/>
</dbReference>
<proteinExistence type="inferred from homology"/>
<evidence type="ECO:0000256" key="3">
    <source>
        <dbReference type="ARBA" id="ARBA00023002"/>
    </source>
</evidence>
<dbReference type="PIRSF" id="PIRSF000097">
    <property type="entry name" value="AKR"/>
    <property type="match status" value="1"/>
</dbReference>
<evidence type="ECO:0000313" key="9">
    <source>
        <dbReference type="Proteomes" id="UP000254807"/>
    </source>
</evidence>
<accession>A0A376H4T6</accession>
<evidence type="ECO:0000256" key="5">
    <source>
        <dbReference type="PIRSR" id="PIRSR000097-2"/>
    </source>
</evidence>
<dbReference type="PANTHER" id="PTHR43827:SF3">
    <property type="entry name" value="NADP-DEPENDENT OXIDOREDUCTASE DOMAIN-CONTAINING PROTEIN"/>
    <property type="match status" value="1"/>
</dbReference>
<evidence type="ECO:0000256" key="2">
    <source>
        <dbReference type="ARBA" id="ARBA00022857"/>
    </source>
</evidence>
<dbReference type="PROSITE" id="PS00063">
    <property type="entry name" value="ALDOKETO_REDUCTASE_3"/>
    <property type="match status" value="1"/>
</dbReference>
<dbReference type="AlphaFoldDB" id="A0A376H4T6"/>
<dbReference type="InterPro" id="IPR036812">
    <property type="entry name" value="NAD(P)_OxRdtase_dom_sf"/>
</dbReference>
<dbReference type="RefSeq" id="WP_060813458.1">
    <property type="nucleotide sequence ID" value="NZ_JBHULA010000024.1"/>
</dbReference>
<dbReference type="InterPro" id="IPR020471">
    <property type="entry name" value="AKR"/>
</dbReference>
<keyword evidence="2" id="KW-0521">NADP</keyword>
<name>A0A376H4T6_ENTGA</name>
<protein>
    <submittedName>
        <fullName evidence="8">Aldo/keto reductase family oxidoreductase</fullName>
        <ecNumber evidence="8">1.-.-.-</ecNumber>
    </submittedName>
</protein>
<feature type="domain" description="NADP-dependent oxidoreductase" evidence="7">
    <location>
        <begin position="26"/>
        <end position="265"/>
    </location>
</feature>